<dbReference type="RefSeq" id="WP_198324120.1">
    <property type="nucleotide sequence ID" value="NZ_CP104311.1"/>
</dbReference>
<sequence>MTQHSPKTPPSESASATPETPAALIIQALTGLRFGSVEITVHEGRVVQIERREKFRPQAAT</sequence>
<evidence type="ECO:0000313" key="2">
    <source>
        <dbReference type="EMBL" id="WWF00818.1"/>
    </source>
</evidence>
<dbReference type="Pfam" id="PF10055">
    <property type="entry name" value="DUF2292"/>
    <property type="match status" value="1"/>
</dbReference>
<reference evidence="2 3" key="1">
    <citation type="submission" date="2022-09" db="EMBL/GenBank/DDBJ databases">
        <authorList>
            <person name="Giprobiosintez L."/>
        </authorList>
    </citation>
    <scope>NUCLEOTIDE SEQUENCE [LARGE SCALE GENOMIC DNA]</scope>
    <source>
        <strain evidence="3">VKPM-B-12549 (GBS-15)</strain>
    </source>
</reference>
<proteinExistence type="predicted"/>
<protein>
    <submittedName>
        <fullName evidence="2">YezD family protein</fullName>
    </submittedName>
</protein>
<feature type="compositionally biased region" description="Polar residues" evidence="1">
    <location>
        <begin position="1"/>
        <end position="18"/>
    </location>
</feature>
<keyword evidence="3" id="KW-1185">Reference proteome</keyword>
<dbReference type="InterPro" id="IPR018743">
    <property type="entry name" value="DUF2292"/>
</dbReference>
<feature type="region of interest" description="Disordered" evidence="1">
    <location>
        <begin position="1"/>
        <end position="20"/>
    </location>
</feature>
<organism evidence="2 3">
    <name type="scientific">Methylococcus capsulatus</name>
    <dbReference type="NCBI Taxonomy" id="414"/>
    <lineage>
        <taxon>Bacteria</taxon>
        <taxon>Pseudomonadati</taxon>
        <taxon>Pseudomonadota</taxon>
        <taxon>Gammaproteobacteria</taxon>
        <taxon>Methylococcales</taxon>
        <taxon>Methylococcaceae</taxon>
        <taxon>Methylococcus</taxon>
    </lineage>
</organism>
<dbReference type="Proteomes" id="UP001359308">
    <property type="component" value="Chromosome"/>
</dbReference>
<evidence type="ECO:0000256" key="1">
    <source>
        <dbReference type="SAM" id="MobiDB-lite"/>
    </source>
</evidence>
<evidence type="ECO:0000313" key="3">
    <source>
        <dbReference type="Proteomes" id="UP001359308"/>
    </source>
</evidence>
<gene>
    <name evidence="2" type="ORF">N4J17_10025</name>
</gene>
<dbReference type="EMBL" id="CP104311">
    <property type="protein sequence ID" value="WWF00818.1"/>
    <property type="molecule type" value="Genomic_DNA"/>
</dbReference>
<accession>A0ABZ2F2T0</accession>
<name>A0ABZ2F2T0_METCP</name>